<dbReference type="PROSITE" id="PS50206">
    <property type="entry name" value="RHODANESE_3"/>
    <property type="match status" value="1"/>
</dbReference>
<evidence type="ECO:0000313" key="2">
    <source>
        <dbReference type="EMBL" id="MCD5312250.1"/>
    </source>
</evidence>
<dbReference type="InterPro" id="IPR001763">
    <property type="entry name" value="Rhodanese-like_dom"/>
</dbReference>
<feature type="domain" description="Rhodanese" evidence="1">
    <location>
        <begin position="192"/>
        <end position="226"/>
    </location>
</feature>
<dbReference type="Proteomes" id="UP001138997">
    <property type="component" value="Unassembled WGS sequence"/>
</dbReference>
<sequence length="275" mass="29832">MAMDAAPSTLDSYVALGDSFTEGLHDDLGPDGRHRGWADRLAEGLATANGRVRYANLAIRGRLLDQVVAEQVPLALSLKPALVSFHAGANDILRPGVEVSRLLATFEETVVRLRENGSQVLLFSTGGPPRDVNRPARSTGRLVSRFSAFSTCIRRVADQHGCALADTGAYPSLLDRRLWHEDRLHLTPEGHARVAAAALEALGLDDPSLLAGNPGWWQEALPAKISHGRVSELAGDLRWARTFLLPWVGRRLRGVSSGDALLPKRPDLVEIVAQR</sequence>
<dbReference type="SUPFAM" id="SSF52266">
    <property type="entry name" value="SGNH hydrolase"/>
    <property type="match status" value="1"/>
</dbReference>
<dbReference type="InterPro" id="IPR036514">
    <property type="entry name" value="SGNH_hydro_sf"/>
</dbReference>
<name>A0A9X1SUZ7_9ACTN</name>
<comment type="caution">
    <text evidence="2">The sequence shown here is derived from an EMBL/GenBank/DDBJ whole genome shotgun (WGS) entry which is preliminary data.</text>
</comment>
<reference evidence="2" key="1">
    <citation type="submission" date="2021-11" db="EMBL/GenBank/DDBJ databases">
        <title>Streptomyces corallinus and Kineosporia corallina sp. nov., two new coral-derived marine actinobacteria.</title>
        <authorList>
            <person name="Buangrab K."/>
            <person name="Sutthacheep M."/>
            <person name="Yeemin T."/>
            <person name="Harunari E."/>
            <person name="Igarashi Y."/>
            <person name="Sripreechasak P."/>
            <person name="Kanchanasin P."/>
            <person name="Tanasupawat S."/>
            <person name="Phongsopitanun W."/>
        </authorList>
    </citation>
    <scope>NUCLEOTIDE SEQUENCE</scope>
    <source>
        <strain evidence="2">JCM 31032</strain>
    </source>
</reference>
<dbReference type="Pfam" id="PF13472">
    <property type="entry name" value="Lipase_GDSL_2"/>
    <property type="match status" value="1"/>
</dbReference>
<dbReference type="InterPro" id="IPR053140">
    <property type="entry name" value="GDSL_Rv0518-like"/>
</dbReference>
<dbReference type="AlphaFoldDB" id="A0A9X1SUZ7"/>
<dbReference type="GO" id="GO:0016787">
    <property type="term" value="F:hydrolase activity"/>
    <property type="evidence" value="ECO:0007669"/>
    <property type="project" value="UniProtKB-KW"/>
</dbReference>
<gene>
    <name evidence="2" type="ORF">LR394_15185</name>
</gene>
<dbReference type="RefSeq" id="WP_231442265.1">
    <property type="nucleotide sequence ID" value="NZ_JAJOMB010000007.1"/>
</dbReference>
<dbReference type="PANTHER" id="PTHR43784:SF2">
    <property type="entry name" value="GDSL-LIKE LIPASE_ACYLHYDROLASE, PUTATIVE (AFU_ORTHOLOGUE AFUA_2G00820)-RELATED"/>
    <property type="match status" value="1"/>
</dbReference>
<dbReference type="CDD" id="cd01832">
    <property type="entry name" value="SGNH_hydrolase_like_1"/>
    <property type="match status" value="1"/>
</dbReference>
<organism evidence="2 3">
    <name type="scientific">Kineosporia babensis</name>
    <dbReference type="NCBI Taxonomy" id="499548"/>
    <lineage>
        <taxon>Bacteria</taxon>
        <taxon>Bacillati</taxon>
        <taxon>Actinomycetota</taxon>
        <taxon>Actinomycetes</taxon>
        <taxon>Kineosporiales</taxon>
        <taxon>Kineosporiaceae</taxon>
        <taxon>Kineosporia</taxon>
    </lineage>
</organism>
<accession>A0A9X1SUZ7</accession>
<dbReference type="InterPro" id="IPR013830">
    <property type="entry name" value="SGNH_hydro"/>
</dbReference>
<dbReference type="EMBL" id="JAJOMB010000007">
    <property type="protein sequence ID" value="MCD5312250.1"/>
    <property type="molecule type" value="Genomic_DNA"/>
</dbReference>
<dbReference type="PANTHER" id="PTHR43784">
    <property type="entry name" value="GDSL-LIKE LIPASE/ACYLHYDROLASE, PUTATIVE (AFU_ORTHOLOGUE AFUA_2G00820)-RELATED"/>
    <property type="match status" value="1"/>
</dbReference>
<keyword evidence="2" id="KW-0378">Hydrolase</keyword>
<proteinExistence type="predicted"/>
<dbReference type="Gene3D" id="3.40.50.1110">
    <property type="entry name" value="SGNH hydrolase"/>
    <property type="match status" value="1"/>
</dbReference>
<keyword evidence="3" id="KW-1185">Reference proteome</keyword>
<evidence type="ECO:0000313" key="3">
    <source>
        <dbReference type="Proteomes" id="UP001138997"/>
    </source>
</evidence>
<protein>
    <submittedName>
        <fullName evidence="2">SGNH/GDSL hydrolase family protein</fullName>
    </submittedName>
</protein>
<evidence type="ECO:0000259" key="1">
    <source>
        <dbReference type="PROSITE" id="PS50206"/>
    </source>
</evidence>